<feature type="domain" description="C2" evidence="2">
    <location>
        <begin position="17"/>
        <end position="174"/>
    </location>
</feature>
<evidence type="ECO:0000313" key="4">
    <source>
        <dbReference type="Proteomes" id="UP001165085"/>
    </source>
</evidence>
<feature type="region of interest" description="Disordered" evidence="1">
    <location>
        <begin position="1211"/>
        <end position="1231"/>
    </location>
</feature>
<dbReference type="OrthoDB" id="198010at2759"/>
<feature type="compositionally biased region" description="Basic residues" evidence="1">
    <location>
        <begin position="1221"/>
        <end position="1231"/>
    </location>
</feature>
<gene>
    <name evidence="3" type="ORF">TrST_g833</name>
</gene>
<feature type="region of interest" description="Disordered" evidence="1">
    <location>
        <begin position="305"/>
        <end position="324"/>
    </location>
</feature>
<evidence type="ECO:0000256" key="1">
    <source>
        <dbReference type="SAM" id="MobiDB-lite"/>
    </source>
</evidence>
<dbReference type="Proteomes" id="UP001165085">
    <property type="component" value="Unassembled WGS sequence"/>
</dbReference>
<comment type="caution">
    <text evidence="3">The sequence shown here is derived from an EMBL/GenBank/DDBJ whole genome shotgun (WGS) entry which is preliminary data.</text>
</comment>
<dbReference type="EMBL" id="BRXY01000510">
    <property type="protein sequence ID" value="GMH98183.1"/>
    <property type="molecule type" value="Genomic_DNA"/>
</dbReference>
<dbReference type="SUPFAM" id="SSF49562">
    <property type="entry name" value="C2 domain (Calcium/lipid-binding domain, CaLB)"/>
    <property type="match status" value="1"/>
</dbReference>
<keyword evidence="4" id="KW-1185">Reference proteome</keyword>
<evidence type="ECO:0000313" key="3">
    <source>
        <dbReference type="EMBL" id="GMH98183.1"/>
    </source>
</evidence>
<dbReference type="PROSITE" id="PS50004">
    <property type="entry name" value="C2"/>
    <property type="match status" value="1"/>
</dbReference>
<organism evidence="3 4">
    <name type="scientific">Triparma strigata</name>
    <dbReference type="NCBI Taxonomy" id="1606541"/>
    <lineage>
        <taxon>Eukaryota</taxon>
        <taxon>Sar</taxon>
        <taxon>Stramenopiles</taxon>
        <taxon>Ochrophyta</taxon>
        <taxon>Bolidophyceae</taxon>
        <taxon>Parmales</taxon>
        <taxon>Triparmaceae</taxon>
        <taxon>Triparma</taxon>
    </lineage>
</organism>
<feature type="region of interest" description="Disordered" evidence="1">
    <location>
        <begin position="1"/>
        <end position="31"/>
    </location>
</feature>
<dbReference type="Gene3D" id="2.60.40.150">
    <property type="entry name" value="C2 domain"/>
    <property type="match status" value="1"/>
</dbReference>
<accession>A0A9W7C4P2</accession>
<dbReference type="CDD" id="cd00030">
    <property type="entry name" value="C2"/>
    <property type="match status" value="1"/>
</dbReference>
<sequence length="1231" mass="135093">MSTNKKRRLPSSSPPGPAAQPAFARSDLTSKGDNVCDTLNVKVVRGKGLKYSKHGQTPPSSYCILRLANRSPSAPASPSSRTAFRLRPSTQTLRTKKKFKTDEPVWNQEWRVSLRDEEGEGDGDGDAGQEYVSPCLEIMVVDVSSSSGFEELLGCGYLPLSQYLKWLKSSSKSTQAKKIWVNLYPTRNHFDTDEYVKGENGHVSKILLTFECKDSSSNPKIKLFPRPARKMSSPIKPTTPQTFNGNIPAVFNNILNPHQRTFSANLREYAVLEPTIDQSKQISPDRGIESAKKRYEKVLAKKNKTGAGAADGGGGNISGDDDDEEEEEVRATADVYKHSDVGVYVPSEGENKVEGVLGKLFKSVHSQIFRKQNVGVNESDSFVSLNDCVNFLSFLGIAKPQLTTLKSDLLSCGLKVSSSNLEFKSVKRIDSPMFVSYFLSKTAALSNDDIVNLIEGYLSYVKLDEGVKDAISNNVNILMANASNEIDGIDYLSLYQLGNAASANSSSLWSWDDCTNLVTLASRLETYNEVIVGGVSRVVGGDNVLDRLLRWRVVVNESEEVKNGVGLGVTSDTMNLVGLSTPQAIVASGKRALFGGSTSNAVSNADSTMYKPTPKSAQLIRAAFRLMSNSSSSALPTSVALFGNFLGHSWVLSEDELTLDGDDVGERMSGQEVMNFVGRRLAVERAGKEEAGGSAVKDWEKDLISLGKGYLAYMRGSDWRRTVLDGVFRPLECEGSGIDDLFSFGKCVDVRFGVEDCRRVWNKMSDEDKLKDVKRAAFLGLFCYYLDKMGVDDGVLKFGIEKWIAMEEARAVNAAVGDTLTSSRMASVALLRMDMGLVAAVGDWPQPQAQEQAQAHVSTMLDLSASFNSQSRADMSREEKRAIGDLHDFVEKAKQAKESARRMRVRDEHLKLGYMSQSDRISLLQSNGGLGGLGGEVQPPPAVIYQPRSPAQATPTSTVLTAKTPSRSKSTTYLSSVSSTGQKKWSNSLLHRSAATVIQKEVRRWIVRGMYVFWRSVCKVQSWWRGCWARWGIKVGRRFGIVGAVGGIGSRASGVSGVMEQQQQQPMQTTNLTVPDESGDMTKMMLQLLLQQQQQLGQLWQQQQIVAPTQAPNALAVAPTQQTESSGPSVAQLQAELEESRRLMESRVQTLEAERDREVASLLEFKEMASNHLRAQNLTIKRLSHGRGKAGGETTVAHGIMDRVRNIAIQSNKKGEEGLVVKKRPATGRRR</sequence>
<dbReference type="InterPro" id="IPR000008">
    <property type="entry name" value="C2_dom"/>
</dbReference>
<name>A0A9W7C4P2_9STRA</name>
<reference evidence="4" key="1">
    <citation type="journal article" date="2023" name="Commun. Biol.">
        <title>Genome analysis of Parmales, the sister group of diatoms, reveals the evolutionary specialization of diatoms from phago-mixotrophs to photoautotrophs.</title>
        <authorList>
            <person name="Ban H."/>
            <person name="Sato S."/>
            <person name="Yoshikawa S."/>
            <person name="Yamada K."/>
            <person name="Nakamura Y."/>
            <person name="Ichinomiya M."/>
            <person name="Sato N."/>
            <person name="Blanc-Mathieu R."/>
            <person name="Endo H."/>
            <person name="Kuwata A."/>
            <person name="Ogata H."/>
        </authorList>
    </citation>
    <scope>NUCLEOTIDE SEQUENCE [LARGE SCALE GENOMIC DNA]</scope>
    <source>
        <strain evidence="4">NIES 3701</strain>
    </source>
</reference>
<dbReference type="SMART" id="SM00239">
    <property type="entry name" value="C2"/>
    <property type="match status" value="1"/>
</dbReference>
<dbReference type="AlphaFoldDB" id="A0A9W7C4P2"/>
<proteinExistence type="predicted"/>
<dbReference type="InterPro" id="IPR035892">
    <property type="entry name" value="C2_domain_sf"/>
</dbReference>
<protein>
    <recommendedName>
        <fullName evidence="2">C2 domain-containing protein</fullName>
    </recommendedName>
</protein>
<evidence type="ECO:0000259" key="2">
    <source>
        <dbReference type="PROSITE" id="PS50004"/>
    </source>
</evidence>